<dbReference type="GeneID" id="54484249"/>
<dbReference type="SUPFAM" id="SSF53335">
    <property type="entry name" value="S-adenosyl-L-methionine-dependent methyltransferases"/>
    <property type="match status" value="1"/>
</dbReference>
<keyword evidence="2 4" id="KW-0808">Transferase</keyword>
<feature type="site" description="Critical for specifying symmetric addition of methyl groups" evidence="7">
    <location>
        <position position="410"/>
    </location>
</feature>
<dbReference type="EMBL" id="ML996566">
    <property type="protein sequence ID" value="KAF2761499.1"/>
    <property type="molecule type" value="Genomic_DNA"/>
</dbReference>
<feature type="region of interest" description="Disordered" evidence="8">
    <location>
        <begin position="651"/>
        <end position="675"/>
    </location>
</feature>
<dbReference type="InterPro" id="IPR035247">
    <property type="entry name" value="PRMT5_TIM"/>
</dbReference>
<feature type="compositionally biased region" description="Gly residues" evidence="8">
    <location>
        <begin position="656"/>
        <end position="672"/>
    </location>
</feature>
<feature type="binding site" evidence="6">
    <location>
        <position position="478"/>
    </location>
    <ligand>
        <name>S-adenosyl-L-methionine</name>
        <dbReference type="ChEBI" id="CHEBI:59789"/>
    </ligand>
</feature>
<dbReference type="InterPro" id="IPR035075">
    <property type="entry name" value="PRMT5"/>
</dbReference>
<dbReference type="PROSITE" id="PS51678">
    <property type="entry name" value="SAM_MT_PRMT"/>
    <property type="match status" value="1"/>
</dbReference>
<dbReference type="GO" id="GO:0005829">
    <property type="term" value="C:cytosol"/>
    <property type="evidence" value="ECO:0007669"/>
    <property type="project" value="TreeGrafter"/>
</dbReference>
<dbReference type="Gene3D" id="3.20.20.150">
    <property type="entry name" value="Divalent-metal-dependent TIM barrel enzymes"/>
    <property type="match status" value="1"/>
</dbReference>
<evidence type="ECO:0000259" key="10">
    <source>
        <dbReference type="Pfam" id="PF17285"/>
    </source>
</evidence>
<dbReference type="InterPro" id="IPR025799">
    <property type="entry name" value="Arg_MeTrfase"/>
</dbReference>
<dbReference type="GO" id="GO:0005634">
    <property type="term" value="C:nucleus"/>
    <property type="evidence" value="ECO:0007669"/>
    <property type="project" value="TreeGrafter"/>
</dbReference>
<dbReference type="FunFam" id="3.40.50.150:FF:000149">
    <property type="entry name" value="Protein arginine N-methyltransferase"/>
    <property type="match status" value="1"/>
</dbReference>
<organism evidence="12 13">
    <name type="scientific">Pseudovirgaria hyperparasitica</name>
    <dbReference type="NCBI Taxonomy" id="470096"/>
    <lineage>
        <taxon>Eukaryota</taxon>
        <taxon>Fungi</taxon>
        <taxon>Dikarya</taxon>
        <taxon>Ascomycota</taxon>
        <taxon>Pezizomycotina</taxon>
        <taxon>Dothideomycetes</taxon>
        <taxon>Dothideomycetes incertae sedis</taxon>
        <taxon>Acrospermales</taxon>
        <taxon>Acrospermaceae</taxon>
        <taxon>Pseudovirgaria</taxon>
    </lineage>
</organism>
<feature type="binding site" evidence="6">
    <location>
        <begin position="416"/>
        <end position="417"/>
    </location>
    <ligand>
        <name>S-adenosyl-L-methionine</name>
        <dbReference type="ChEBI" id="CHEBI:59789"/>
    </ligand>
</feature>
<evidence type="ECO:0000256" key="1">
    <source>
        <dbReference type="ARBA" id="ARBA00022603"/>
    </source>
</evidence>
<name>A0A6A6WH10_9PEZI</name>
<dbReference type="PANTHER" id="PTHR10738">
    <property type="entry name" value="PROTEIN ARGININE N-METHYLTRANSFERASE 5"/>
    <property type="match status" value="1"/>
</dbReference>
<gene>
    <name evidence="12" type="ORF">EJ05DRAFT_472487</name>
</gene>
<reference evidence="12" key="1">
    <citation type="journal article" date="2020" name="Stud. Mycol.">
        <title>101 Dothideomycetes genomes: a test case for predicting lifestyles and emergence of pathogens.</title>
        <authorList>
            <person name="Haridas S."/>
            <person name="Albert R."/>
            <person name="Binder M."/>
            <person name="Bloem J."/>
            <person name="Labutti K."/>
            <person name="Salamov A."/>
            <person name="Andreopoulos B."/>
            <person name="Baker S."/>
            <person name="Barry K."/>
            <person name="Bills G."/>
            <person name="Bluhm B."/>
            <person name="Cannon C."/>
            <person name="Castanera R."/>
            <person name="Culley D."/>
            <person name="Daum C."/>
            <person name="Ezra D."/>
            <person name="Gonzalez J."/>
            <person name="Henrissat B."/>
            <person name="Kuo A."/>
            <person name="Liang C."/>
            <person name="Lipzen A."/>
            <person name="Lutzoni F."/>
            <person name="Magnuson J."/>
            <person name="Mondo S."/>
            <person name="Nolan M."/>
            <person name="Ohm R."/>
            <person name="Pangilinan J."/>
            <person name="Park H.-J."/>
            <person name="Ramirez L."/>
            <person name="Alfaro M."/>
            <person name="Sun H."/>
            <person name="Tritt A."/>
            <person name="Yoshinaga Y."/>
            <person name="Zwiers L.-H."/>
            <person name="Turgeon B."/>
            <person name="Goodwin S."/>
            <person name="Spatafora J."/>
            <person name="Crous P."/>
            <person name="Grigoriev I."/>
        </authorList>
    </citation>
    <scope>NUCLEOTIDE SEQUENCE</scope>
    <source>
        <strain evidence="12">CBS 121739</strain>
    </source>
</reference>
<dbReference type="AlphaFoldDB" id="A0A6A6WH10"/>
<accession>A0A6A6WH10</accession>
<dbReference type="Gene3D" id="3.40.50.150">
    <property type="entry name" value="Vaccinia Virus protein VP39"/>
    <property type="match status" value="1"/>
</dbReference>
<keyword evidence="13" id="KW-1185">Reference proteome</keyword>
<evidence type="ECO:0000313" key="12">
    <source>
        <dbReference type="EMBL" id="KAF2761499.1"/>
    </source>
</evidence>
<dbReference type="OrthoDB" id="1368803at2759"/>
<dbReference type="GO" id="GO:0032259">
    <property type="term" value="P:methylation"/>
    <property type="evidence" value="ECO:0007669"/>
    <property type="project" value="UniProtKB-KW"/>
</dbReference>
<evidence type="ECO:0000256" key="6">
    <source>
        <dbReference type="PIRSR" id="PIRSR015894-2"/>
    </source>
</evidence>
<keyword evidence="3 4" id="KW-0949">S-adenosyl-L-methionine</keyword>
<dbReference type="Pfam" id="PF17286">
    <property type="entry name" value="PRMT5_C"/>
    <property type="match status" value="1"/>
</dbReference>
<dbReference type="InterPro" id="IPR035248">
    <property type="entry name" value="PRMT5_C"/>
</dbReference>
<feature type="non-terminal residue" evidence="12">
    <location>
        <position position="796"/>
    </location>
</feature>
<feature type="active site" description="Proton donor/acceptor" evidence="5">
    <location>
        <position position="537"/>
    </location>
</feature>
<feature type="domain" description="PRMT5 TIM barrel" evidence="10">
    <location>
        <begin position="39"/>
        <end position="373"/>
    </location>
</feature>
<dbReference type="PIRSF" id="PIRSF015894">
    <property type="entry name" value="Skb1_MeTrfase"/>
    <property type="match status" value="1"/>
</dbReference>
<feature type="binding site" evidence="6">
    <location>
        <begin position="505"/>
        <end position="506"/>
    </location>
    <ligand>
        <name>S-adenosyl-L-methionine</name>
        <dbReference type="ChEBI" id="CHEBI:59789"/>
    </ligand>
</feature>
<feature type="region of interest" description="Disordered" evidence="8">
    <location>
        <begin position="329"/>
        <end position="363"/>
    </location>
</feature>
<feature type="domain" description="PRMT5 arginine-N-methyltransferase" evidence="9">
    <location>
        <begin position="381"/>
        <end position="558"/>
    </location>
</feature>
<feature type="compositionally biased region" description="Polar residues" evidence="8">
    <location>
        <begin position="329"/>
        <end position="353"/>
    </location>
</feature>
<evidence type="ECO:0000259" key="9">
    <source>
        <dbReference type="Pfam" id="PF05185"/>
    </source>
</evidence>
<evidence type="ECO:0000313" key="13">
    <source>
        <dbReference type="Proteomes" id="UP000799437"/>
    </source>
</evidence>
<evidence type="ECO:0000259" key="11">
    <source>
        <dbReference type="Pfam" id="PF17286"/>
    </source>
</evidence>
<dbReference type="RefSeq" id="XP_033603950.1">
    <property type="nucleotide sequence ID" value="XM_033743195.1"/>
</dbReference>
<feature type="active site" description="Proton donor/acceptor" evidence="5">
    <location>
        <position position="528"/>
    </location>
</feature>
<evidence type="ECO:0000256" key="4">
    <source>
        <dbReference type="PIRNR" id="PIRNR015894"/>
    </source>
</evidence>
<dbReference type="PANTHER" id="PTHR10738:SF0">
    <property type="entry name" value="PROTEIN ARGININE N-METHYLTRANSFERASE 5"/>
    <property type="match status" value="1"/>
</dbReference>
<dbReference type="InterPro" id="IPR029063">
    <property type="entry name" value="SAM-dependent_MTases_sf"/>
</dbReference>
<dbReference type="Gene3D" id="2.70.160.11">
    <property type="entry name" value="Hnrnp arginine n-methyltransferase1"/>
    <property type="match status" value="1"/>
</dbReference>
<keyword evidence="1 4" id="KW-0489">Methyltransferase</keyword>
<dbReference type="FunFam" id="2.70.160.11:FF:000018">
    <property type="entry name" value="Protein arginine N-methyltransferase"/>
    <property type="match status" value="1"/>
</dbReference>
<dbReference type="GO" id="GO:0016274">
    <property type="term" value="F:protein-arginine N-methyltransferase activity"/>
    <property type="evidence" value="ECO:0007669"/>
    <property type="project" value="InterPro"/>
</dbReference>
<protein>
    <recommendedName>
        <fullName evidence="4">Protein arginine N-methyltransferase</fullName>
    </recommendedName>
</protein>
<dbReference type="Proteomes" id="UP000799437">
    <property type="component" value="Unassembled WGS sequence"/>
</dbReference>
<feature type="domain" description="PRMT5 oligomerisation" evidence="11">
    <location>
        <begin position="561"/>
        <end position="792"/>
    </location>
</feature>
<sequence>MDYEGSSGDPMPVFYVGQHETRRSCHVTEQTLQQAHDCNYDMLSTPISTSEFHSSVLTLLSDYMSKIEDGVDANSLPLPLIAPFRPIDTPLTPTETVSQLLAFTSSWVDLASPDPLVAHLSRQVLNQEIAYAAFCGIVNVYIEGPKLYEGADIAQYARAILEASSLGPYVHIHILLSMSWDPDTEPEQEIGDLNAFARPEYFGNIEAFEPQECDLFGTWDAWNAIRSVCKYSSRLSVALSLPRRLPPLAVQSRWYSEPLKLLLLPGGSFLKNVRGSYVLSKSHQGFIARCMRLRNAPWILLSDVGTIPGLDDSNVELPLATALLQPDQLSDANSSMSPSPTPAESSQVQISASRHSKDDPTPHLSYMRYLQRNQPVKSMIERFGAGYQDYLQSPLQPLTDNLESITYEVFEKDPIKYAWYQRAIEQALSDWKIQEKPTSSPSGAVVVAVVGAGRGPLVTRAIQASQSTGVEIELHAVEKNPNAFVVLQRHNTSDWEGKVTLVKSDMRAWKGPKREDGTYGHVDIIVSELLGSFADNELSPECLDGVQHVMASTHGISIPQSYTAHFTPISAPNLYADILSRSDLSAYETSYVVMLHAIDYLSVDIEEPPAKATSEKSDHKGPPKIEIWNAVPKVKLAWEFMHPIPKAVLDQSNTRRGGGASGGIGGQTGGDGANEHNVRSVRATFDCKYRGVCHGIGGYFETVLYEGTNGKVELSTNPVTMASKSEDMISWFPIFWPLKEPLYIPEDSQLDISMWRQTDDRKVWYEWLVESYIRLGDKRIRLGTSALHSSKRNGCL</sequence>
<evidence type="ECO:0000256" key="2">
    <source>
        <dbReference type="ARBA" id="ARBA00022679"/>
    </source>
</evidence>
<dbReference type="GO" id="GO:0006355">
    <property type="term" value="P:regulation of DNA-templated transcription"/>
    <property type="evidence" value="ECO:0007669"/>
    <property type="project" value="TreeGrafter"/>
</dbReference>
<dbReference type="InterPro" id="IPR007857">
    <property type="entry name" value="Arg_MeTrfase_PRMT5"/>
</dbReference>
<evidence type="ECO:0000256" key="7">
    <source>
        <dbReference type="PIRSR" id="PIRSR015894-3"/>
    </source>
</evidence>
<feature type="binding site" evidence="6">
    <location>
        <position position="407"/>
    </location>
    <ligand>
        <name>S-adenosyl-L-methionine</name>
        <dbReference type="ChEBI" id="CHEBI:59789"/>
    </ligand>
</feature>
<evidence type="ECO:0000256" key="8">
    <source>
        <dbReference type="SAM" id="MobiDB-lite"/>
    </source>
</evidence>
<dbReference type="Pfam" id="PF17285">
    <property type="entry name" value="PRMT5_TIM"/>
    <property type="match status" value="1"/>
</dbReference>
<proteinExistence type="inferred from homology"/>
<evidence type="ECO:0000256" key="3">
    <source>
        <dbReference type="ARBA" id="ARBA00022691"/>
    </source>
</evidence>
<evidence type="ECO:0000256" key="5">
    <source>
        <dbReference type="PIRSR" id="PIRSR015894-1"/>
    </source>
</evidence>
<comment type="similarity">
    <text evidence="4">Belongs to the class I-like SAM-binding methyltransferase superfamily.</text>
</comment>
<dbReference type="Pfam" id="PF05185">
    <property type="entry name" value="PRMT5"/>
    <property type="match status" value="1"/>
</dbReference>